<accession>A0AAJ5ZGW4</accession>
<dbReference type="Proteomes" id="UP001218423">
    <property type="component" value="Plasmid pAC1520"/>
</dbReference>
<evidence type="ECO:0008006" key="3">
    <source>
        <dbReference type="Google" id="ProtNLM"/>
    </source>
</evidence>
<keyword evidence="1" id="KW-0614">Plasmid</keyword>
<name>A0AAJ5ZGW4_AERCA</name>
<evidence type="ECO:0000313" key="1">
    <source>
        <dbReference type="EMBL" id="WFG00159.1"/>
    </source>
</evidence>
<proteinExistence type="predicted"/>
<reference evidence="1" key="1">
    <citation type="submission" date="2023-03" db="EMBL/GenBank/DDBJ databases">
        <title>Aeromonas caviae strain AC1520.</title>
        <authorList>
            <person name="Xie T."/>
            <person name="Zhang Q."/>
            <person name="Deng J."/>
            <person name="Li X."/>
        </authorList>
    </citation>
    <scope>NUCLEOTIDE SEQUENCE</scope>
    <source>
        <strain evidence="1">AC1520</strain>
        <plasmid evidence="1">pAC1520</plasmid>
    </source>
</reference>
<organism evidence="1 2">
    <name type="scientific">Aeromonas caviae</name>
    <name type="common">Aeromonas punctata</name>
    <dbReference type="NCBI Taxonomy" id="648"/>
    <lineage>
        <taxon>Bacteria</taxon>
        <taxon>Pseudomonadati</taxon>
        <taxon>Pseudomonadota</taxon>
        <taxon>Gammaproteobacteria</taxon>
        <taxon>Aeromonadales</taxon>
        <taxon>Aeromonadaceae</taxon>
        <taxon>Aeromonas</taxon>
    </lineage>
</organism>
<sequence>MDIMRDVIEKSLFNQVDDSNTPISLRLPASLNNELEELALTVGNTKTHIATVFIKAGVAHLNALLAERSLLTQSAVSQPSVPGNDSTIDPKKFLLNTNFNNNEASHYEMLKNREAAAFCKGWKEYICQLKEGDRVYLYQSGVGIIAAGTVHGDLIKGEYDGVAEDKYAKALTNFIIGFKAIPARRFKEITGGGANFRRTMVELSDNQADAVDKEISDLMSTAVVI</sequence>
<evidence type="ECO:0000313" key="2">
    <source>
        <dbReference type="Proteomes" id="UP001218423"/>
    </source>
</evidence>
<protein>
    <recommendedName>
        <fullName evidence="3">EVE domain-containing protein</fullName>
    </recommendedName>
</protein>
<dbReference type="EMBL" id="CP120943">
    <property type="protein sequence ID" value="WFG00159.1"/>
    <property type="molecule type" value="Genomic_DNA"/>
</dbReference>
<dbReference type="AlphaFoldDB" id="A0AAJ5ZGW4"/>
<geneLocation type="plasmid" evidence="1 2">
    <name>pAC1520</name>
</geneLocation>
<dbReference type="RefSeq" id="WP_277857169.1">
    <property type="nucleotide sequence ID" value="NZ_CP120943.1"/>
</dbReference>
<gene>
    <name evidence="1" type="ORF">P5S46_21940</name>
</gene>